<accession>A0AAD7MKX2</accession>
<dbReference type="InterPro" id="IPR046522">
    <property type="entry name" value="DUF6699"/>
</dbReference>
<evidence type="ECO:0000259" key="1">
    <source>
        <dbReference type="Pfam" id="PF20415"/>
    </source>
</evidence>
<evidence type="ECO:0000313" key="3">
    <source>
        <dbReference type="Proteomes" id="UP001215598"/>
    </source>
</evidence>
<dbReference type="Proteomes" id="UP001215598">
    <property type="component" value="Unassembled WGS sequence"/>
</dbReference>
<name>A0AAD7MKX2_9AGAR</name>
<organism evidence="2 3">
    <name type="scientific">Mycena metata</name>
    <dbReference type="NCBI Taxonomy" id="1033252"/>
    <lineage>
        <taxon>Eukaryota</taxon>
        <taxon>Fungi</taxon>
        <taxon>Dikarya</taxon>
        <taxon>Basidiomycota</taxon>
        <taxon>Agaricomycotina</taxon>
        <taxon>Agaricomycetes</taxon>
        <taxon>Agaricomycetidae</taxon>
        <taxon>Agaricales</taxon>
        <taxon>Marasmiineae</taxon>
        <taxon>Mycenaceae</taxon>
        <taxon>Mycena</taxon>
    </lineage>
</organism>
<protein>
    <recommendedName>
        <fullName evidence="1">DUF6699 domain-containing protein</fullName>
    </recommendedName>
</protein>
<sequence>MSIFSTRQKRSRRSIPFNYHLSPSYNWPGSPPAYNWSALTPPPSTAWNFPYFSAHSHVPFSPASWGHSPSFPSSNWDSWYPAPPLGTPQVPWSAPLPPVHHYCSPMATCPSCSHYTPIPYWDISTPPATSPAFEVLGFSGSAFDDVDLKAAVPAHIEKIRIYVESPEFTSWTKQWGYATAHRRGGRSITLLDVLEAVYNYFQEPVSIDVLPPQYQGMVAGAYSKRVAKAGGAYDGLTRVDVLNGCRLLSGMRSLSYGDVAGTMYIALELRNKI</sequence>
<feature type="domain" description="DUF6699" evidence="1">
    <location>
        <begin position="120"/>
        <end position="252"/>
    </location>
</feature>
<proteinExistence type="predicted"/>
<evidence type="ECO:0000313" key="2">
    <source>
        <dbReference type="EMBL" id="KAJ7721473.1"/>
    </source>
</evidence>
<dbReference type="AlphaFoldDB" id="A0AAD7MKX2"/>
<gene>
    <name evidence="2" type="ORF">B0H16DRAFT_1896447</name>
</gene>
<reference evidence="2" key="1">
    <citation type="submission" date="2023-03" db="EMBL/GenBank/DDBJ databases">
        <title>Massive genome expansion in bonnet fungi (Mycena s.s.) driven by repeated elements and novel gene families across ecological guilds.</title>
        <authorList>
            <consortium name="Lawrence Berkeley National Laboratory"/>
            <person name="Harder C.B."/>
            <person name="Miyauchi S."/>
            <person name="Viragh M."/>
            <person name="Kuo A."/>
            <person name="Thoen E."/>
            <person name="Andreopoulos B."/>
            <person name="Lu D."/>
            <person name="Skrede I."/>
            <person name="Drula E."/>
            <person name="Henrissat B."/>
            <person name="Morin E."/>
            <person name="Kohler A."/>
            <person name="Barry K."/>
            <person name="LaButti K."/>
            <person name="Morin E."/>
            <person name="Salamov A."/>
            <person name="Lipzen A."/>
            <person name="Mereny Z."/>
            <person name="Hegedus B."/>
            <person name="Baldrian P."/>
            <person name="Stursova M."/>
            <person name="Weitz H."/>
            <person name="Taylor A."/>
            <person name="Grigoriev I.V."/>
            <person name="Nagy L.G."/>
            <person name="Martin F."/>
            <person name="Kauserud H."/>
        </authorList>
    </citation>
    <scope>NUCLEOTIDE SEQUENCE</scope>
    <source>
        <strain evidence="2">CBHHK182m</strain>
    </source>
</reference>
<dbReference type="Pfam" id="PF20415">
    <property type="entry name" value="DUF6699"/>
    <property type="match status" value="1"/>
</dbReference>
<comment type="caution">
    <text evidence="2">The sequence shown here is derived from an EMBL/GenBank/DDBJ whole genome shotgun (WGS) entry which is preliminary data.</text>
</comment>
<keyword evidence="3" id="KW-1185">Reference proteome</keyword>
<dbReference type="EMBL" id="JARKIB010000229">
    <property type="protein sequence ID" value="KAJ7721473.1"/>
    <property type="molecule type" value="Genomic_DNA"/>
</dbReference>